<evidence type="ECO:0000313" key="2">
    <source>
        <dbReference type="EMBL" id="KAJ9143168.1"/>
    </source>
</evidence>
<comment type="caution">
    <text evidence="2">The sequence shown here is derived from an EMBL/GenBank/DDBJ whole genome shotgun (WGS) entry which is preliminary data.</text>
</comment>
<gene>
    <name evidence="2" type="ORF">NKR19_g7005</name>
</gene>
<feature type="signal peptide" evidence="1">
    <location>
        <begin position="1"/>
        <end position="20"/>
    </location>
</feature>
<keyword evidence="1" id="KW-0732">Signal</keyword>
<keyword evidence="3" id="KW-1185">Reference proteome</keyword>
<accession>A0AA38RC42</accession>
<sequence>MLSPLYASIIFLGLAALTSALPTNITTTPKTLSAASFSCSSPVSGLSASDCSYMSQIGMAGQGQNARSNNGHIWVGTDGPNTFTFYNKASPAVGVVLILWDNPANDYQSSFMNVRTPKVSWSIPAAGSVTVSLANGVSGGWSALYDHKTVLSQYGQVWNTWGEFTTGGSATVDISREIHMAGNTMDAKVSTGCTANMNTCAFVCKSADSCGTSGSYSLVGCTGKNAASGTYNGNPSGGCQGWSNGGHIDASFY</sequence>
<dbReference type="AlphaFoldDB" id="A0AA38RC42"/>
<name>A0AA38RC42_9PEZI</name>
<protein>
    <submittedName>
        <fullName evidence="2">Effector 5 protein</fullName>
    </submittedName>
</protein>
<proteinExistence type="predicted"/>
<dbReference type="EMBL" id="JANBVN010000116">
    <property type="protein sequence ID" value="KAJ9143168.1"/>
    <property type="molecule type" value="Genomic_DNA"/>
</dbReference>
<dbReference type="Proteomes" id="UP001174691">
    <property type="component" value="Unassembled WGS sequence"/>
</dbReference>
<evidence type="ECO:0000313" key="3">
    <source>
        <dbReference type="Proteomes" id="UP001174691"/>
    </source>
</evidence>
<feature type="chain" id="PRO_5041349599" evidence="1">
    <location>
        <begin position="21"/>
        <end position="253"/>
    </location>
</feature>
<reference evidence="2" key="1">
    <citation type="submission" date="2022-07" db="EMBL/GenBank/DDBJ databases">
        <title>Fungi with potential for degradation of polypropylene.</title>
        <authorList>
            <person name="Gostincar C."/>
        </authorList>
    </citation>
    <scope>NUCLEOTIDE SEQUENCE</scope>
    <source>
        <strain evidence="2">EXF-13287</strain>
    </source>
</reference>
<organism evidence="2 3">
    <name type="scientific">Coniochaeta hoffmannii</name>
    <dbReference type="NCBI Taxonomy" id="91930"/>
    <lineage>
        <taxon>Eukaryota</taxon>
        <taxon>Fungi</taxon>
        <taxon>Dikarya</taxon>
        <taxon>Ascomycota</taxon>
        <taxon>Pezizomycotina</taxon>
        <taxon>Sordariomycetes</taxon>
        <taxon>Sordariomycetidae</taxon>
        <taxon>Coniochaetales</taxon>
        <taxon>Coniochaetaceae</taxon>
        <taxon>Coniochaeta</taxon>
    </lineage>
</organism>
<evidence type="ECO:0000256" key="1">
    <source>
        <dbReference type="SAM" id="SignalP"/>
    </source>
</evidence>